<feature type="transmembrane region" description="Helical" evidence="7">
    <location>
        <begin position="110"/>
        <end position="129"/>
    </location>
</feature>
<keyword evidence="3" id="KW-1003">Cell membrane</keyword>
<keyword evidence="6 7" id="KW-0472">Membrane</keyword>
<proteinExistence type="inferred from homology"/>
<dbReference type="GO" id="GO:0005886">
    <property type="term" value="C:plasma membrane"/>
    <property type="evidence" value="ECO:0007669"/>
    <property type="project" value="UniProtKB-SubCell"/>
</dbReference>
<comment type="similarity">
    <text evidence="2">Belongs to the UPF0719 family.</text>
</comment>
<organism evidence="8 9">
    <name type="scientific">Neisseria wadsworthii 9715</name>
    <dbReference type="NCBI Taxonomy" id="1030841"/>
    <lineage>
        <taxon>Bacteria</taxon>
        <taxon>Pseudomonadati</taxon>
        <taxon>Pseudomonadota</taxon>
        <taxon>Betaproteobacteria</taxon>
        <taxon>Neisseriales</taxon>
        <taxon>Neisseriaceae</taxon>
        <taxon>Neisseria</taxon>
    </lineage>
</organism>
<evidence type="ECO:0000256" key="1">
    <source>
        <dbReference type="ARBA" id="ARBA00004651"/>
    </source>
</evidence>
<comment type="subcellular location">
    <subcellularLocation>
        <location evidence="1">Cell membrane</location>
        <topology evidence="1">Multi-pass membrane protein</topology>
    </subcellularLocation>
</comment>
<evidence type="ECO:0000313" key="9">
    <source>
        <dbReference type="Proteomes" id="UP000005336"/>
    </source>
</evidence>
<dbReference type="Proteomes" id="UP000005336">
    <property type="component" value="Unassembled WGS sequence"/>
</dbReference>
<keyword evidence="4 7" id="KW-0812">Transmembrane</keyword>
<protein>
    <submittedName>
        <fullName evidence="8">Inner membrane protein YjfL</fullName>
    </submittedName>
</protein>
<accession>G4CTW0</accession>
<feature type="transmembrane region" description="Helical" evidence="7">
    <location>
        <begin position="12"/>
        <end position="32"/>
    </location>
</feature>
<evidence type="ECO:0000256" key="3">
    <source>
        <dbReference type="ARBA" id="ARBA00022475"/>
    </source>
</evidence>
<feature type="transmembrane region" description="Helical" evidence="7">
    <location>
        <begin position="76"/>
        <end position="98"/>
    </location>
</feature>
<dbReference type="PANTHER" id="PTHR40043">
    <property type="entry name" value="UPF0719 INNER MEMBRANE PROTEIN YJFL"/>
    <property type="match status" value="1"/>
</dbReference>
<dbReference type="AlphaFoldDB" id="G4CTW0"/>
<evidence type="ECO:0000256" key="7">
    <source>
        <dbReference type="SAM" id="Phobius"/>
    </source>
</evidence>
<dbReference type="PANTHER" id="PTHR40043:SF1">
    <property type="entry name" value="UPF0719 INNER MEMBRANE PROTEIN YJFL"/>
    <property type="match status" value="1"/>
</dbReference>
<reference evidence="8 9" key="1">
    <citation type="submission" date="2011-06" db="EMBL/GenBank/DDBJ databases">
        <authorList>
            <person name="Muzny D."/>
            <person name="Qin X."/>
            <person name="Deng J."/>
            <person name="Jiang H."/>
            <person name="Liu Y."/>
            <person name="Qu J."/>
            <person name="Song X.-Z."/>
            <person name="Zhang L."/>
            <person name="Thornton R."/>
            <person name="Coyle M."/>
            <person name="Francisco L."/>
            <person name="Jackson L."/>
            <person name="Javaid M."/>
            <person name="Korchina V."/>
            <person name="Kovar C."/>
            <person name="Mata R."/>
            <person name="Mathew T."/>
            <person name="Ngo R."/>
            <person name="Nguyen L."/>
            <person name="Nguyen N."/>
            <person name="Okwuonu G."/>
            <person name="Ongeri F."/>
            <person name="Pham C."/>
            <person name="Simmons D."/>
            <person name="Wilczek-Boney K."/>
            <person name="Hale W."/>
            <person name="Jakkamsetti A."/>
            <person name="Pham P."/>
            <person name="Ruth R."/>
            <person name="San Lucas F."/>
            <person name="Warren J."/>
            <person name="Zhang J."/>
            <person name="Zhao Z."/>
            <person name="Zhou C."/>
            <person name="Zhu D."/>
            <person name="Lee S."/>
            <person name="Bess C."/>
            <person name="Blankenburg K."/>
            <person name="Forbes L."/>
            <person name="Fu Q."/>
            <person name="Gubbala S."/>
            <person name="Hirani K."/>
            <person name="Jayaseelan J.C."/>
            <person name="Lara F."/>
            <person name="Munidasa M."/>
            <person name="Palculict T."/>
            <person name="Patil S."/>
            <person name="Pu L.-L."/>
            <person name="Saada N."/>
            <person name="Tang L."/>
            <person name="Weissenberger G."/>
            <person name="Zhu Y."/>
            <person name="Hemphill L."/>
            <person name="Shang Y."/>
            <person name="Youmans B."/>
            <person name="Ayvaz T."/>
            <person name="Ross M."/>
            <person name="Santibanez J."/>
            <person name="Aqrawi P."/>
            <person name="Gross S."/>
            <person name="Joshi V."/>
            <person name="Fowler G."/>
            <person name="Nazareth L."/>
            <person name="Reid J."/>
            <person name="Worley K."/>
            <person name="Petrosino J."/>
            <person name="Highlander S."/>
            <person name="Gibbs R."/>
        </authorList>
    </citation>
    <scope>NUCLEOTIDE SEQUENCE [LARGE SCALE GENOMIC DNA]</scope>
    <source>
        <strain evidence="8 9">9715</strain>
    </source>
</reference>
<evidence type="ECO:0000256" key="5">
    <source>
        <dbReference type="ARBA" id="ARBA00022989"/>
    </source>
</evidence>
<name>G4CTW0_9NEIS</name>
<dbReference type="RefSeq" id="WP_009117660.1">
    <property type="nucleotide sequence ID" value="NZ_JH165159.1"/>
</dbReference>
<evidence type="ECO:0000256" key="2">
    <source>
        <dbReference type="ARBA" id="ARBA00005779"/>
    </source>
</evidence>
<evidence type="ECO:0000256" key="4">
    <source>
        <dbReference type="ARBA" id="ARBA00022692"/>
    </source>
</evidence>
<dbReference type="Pfam" id="PF03994">
    <property type="entry name" value="DUF350"/>
    <property type="match status" value="1"/>
</dbReference>
<keyword evidence="5 7" id="KW-1133">Transmembrane helix</keyword>
<sequence length="132" mass="14026">MSISPAQYLLYLQYMLVGILMTVAFGAIYLRITPAEEIRLIRNGNLACALSFGGALVGFCLPLASSIAHSVNLPDFMLWGLGAAVIQILVYFAATRIVRDADKELVNNNVAVGALFGAFSISIGLLNAACLS</sequence>
<dbReference type="InterPro" id="IPR007140">
    <property type="entry name" value="DUF350"/>
</dbReference>
<evidence type="ECO:0000313" key="8">
    <source>
        <dbReference type="EMBL" id="EGZ43881.1"/>
    </source>
</evidence>
<dbReference type="EMBL" id="AGAZ01000082">
    <property type="protein sequence ID" value="EGZ43881.1"/>
    <property type="molecule type" value="Genomic_DNA"/>
</dbReference>
<keyword evidence="9" id="KW-1185">Reference proteome</keyword>
<dbReference type="PATRIC" id="fig|1030841.3.peg.2510"/>
<comment type="caution">
    <text evidence="8">The sequence shown here is derived from an EMBL/GenBank/DDBJ whole genome shotgun (WGS) entry which is preliminary data.</text>
</comment>
<gene>
    <name evidence="8" type="primary">yjfL</name>
    <name evidence="8" type="ORF">HMPREF9370_2520</name>
</gene>
<evidence type="ECO:0000256" key="6">
    <source>
        <dbReference type="ARBA" id="ARBA00023136"/>
    </source>
</evidence>
<feature type="transmembrane region" description="Helical" evidence="7">
    <location>
        <begin position="44"/>
        <end position="64"/>
    </location>
</feature>
<dbReference type="HOGENOM" id="CLU_122820_0_0_4"/>
<dbReference type="STRING" id="1030841.HMPREF9370_2520"/>